<dbReference type="InParanoid" id="A0A078A5A6"/>
<reference evidence="1 2" key="1">
    <citation type="submission" date="2014-06" db="EMBL/GenBank/DDBJ databases">
        <authorList>
            <person name="Swart Estienne"/>
        </authorList>
    </citation>
    <scope>NUCLEOTIDE SEQUENCE [LARGE SCALE GENOMIC DNA]</scope>
    <source>
        <strain evidence="1 2">130c</strain>
    </source>
</reference>
<keyword evidence="2" id="KW-1185">Reference proteome</keyword>
<protein>
    <submittedName>
        <fullName evidence="1">Uncharacterized protein</fullName>
    </submittedName>
</protein>
<proteinExistence type="predicted"/>
<sequence length="124" mass="14774">MDSWACSLDQKSSIQDYSNLEVKLHTIYIIYEPRWDYSYKDFYDFKEAALNGFNYDRNSKQILEVSSKHGDILLKFDIHHEGKTNNLLKFAILLPMFVKNNNCIIIWFDLTSRQSFHQIDEIVK</sequence>
<organism evidence="1 2">
    <name type="scientific">Stylonychia lemnae</name>
    <name type="common">Ciliate</name>
    <dbReference type="NCBI Taxonomy" id="5949"/>
    <lineage>
        <taxon>Eukaryota</taxon>
        <taxon>Sar</taxon>
        <taxon>Alveolata</taxon>
        <taxon>Ciliophora</taxon>
        <taxon>Intramacronucleata</taxon>
        <taxon>Spirotrichea</taxon>
        <taxon>Stichotrichia</taxon>
        <taxon>Sporadotrichida</taxon>
        <taxon>Oxytrichidae</taxon>
        <taxon>Stylonychinae</taxon>
        <taxon>Stylonychia</taxon>
    </lineage>
</organism>
<evidence type="ECO:0000313" key="2">
    <source>
        <dbReference type="Proteomes" id="UP000039865"/>
    </source>
</evidence>
<name>A0A078A5A6_STYLE</name>
<dbReference type="EMBL" id="CCKQ01004778">
    <property type="protein sequence ID" value="CDW75934.1"/>
    <property type="molecule type" value="Genomic_DNA"/>
</dbReference>
<accession>A0A078A5A6</accession>
<evidence type="ECO:0000313" key="1">
    <source>
        <dbReference type="EMBL" id="CDW75934.1"/>
    </source>
</evidence>
<gene>
    <name evidence="1" type="primary">Contig6525.g6987</name>
    <name evidence="1" type="ORF">STYLEM_4930</name>
</gene>
<dbReference type="Proteomes" id="UP000039865">
    <property type="component" value="Unassembled WGS sequence"/>
</dbReference>
<dbReference type="AlphaFoldDB" id="A0A078A5A6"/>